<comment type="caution">
    <text evidence="2">The sequence shown here is derived from an EMBL/GenBank/DDBJ whole genome shotgun (WGS) entry which is preliminary data.</text>
</comment>
<keyword evidence="1" id="KW-0175">Coiled coil</keyword>
<keyword evidence="3" id="KW-1185">Reference proteome</keyword>
<dbReference type="AlphaFoldDB" id="A0A7X1B366"/>
<evidence type="ECO:0000313" key="3">
    <source>
        <dbReference type="Proteomes" id="UP000526501"/>
    </source>
</evidence>
<name>A0A7X1B366_9BACT</name>
<evidence type="ECO:0000313" key="2">
    <source>
        <dbReference type="EMBL" id="MBC2604793.1"/>
    </source>
</evidence>
<evidence type="ECO:0000256" key="1">
    <source>
        <dbReference type="SAM" id="Coils"/>
    </source>
</evidence>
<gene>
    <name evidence="2" type="ORF">H5P27_01860</name>
</gene>
<sequence length="97" mass="10652">MKRKTIIPLGLLAITSIFLLPQSESQTTNLSLGSPSLSELEQRLIALEEKVTKLESENESLQSVISELASSLPSPSNAWSKREFNGETFYVTPALSE</sequence>
<reference evidence="2 3" key="1">
    <citation type="submission" date="2020-07" db="EMBL/GenBank/DDBJ databases">
        <authorList>
            <person name="Feng X."/>
        </authorList>
    </citation>
    <scope>NUCLEOTIDE SEQUENCE [LARGE SCALE GENOMIC DNA]</scope>
    <source>
        <strain evidence="2 3">JCM23202</strain>
    </source>
</reference>
<proteinExistence type="predicted"/>
<feature type="coiled-coil region" evidence="1">
    <location>
        <begin position="37"/>
        <end position="71"/>
    </location>
</feature>
<dbReference type="EMBL" id="JACHVC010000001">
    <property type="protein sequence ID" value="MBC2604793.1"/>
    <property type="molecule type" value="Genomic_DNA"/>
</dbReference>
<dbReference type="Gene3D" id="1.20.5.170">
    <property type="match status" value="1"/>
</dbReference>
<organism evidence="2 3">
    <name type="scientific">Pelagicoccus albus</name>
    <dbReference type="NCBI Taxonomy" id="415222"/>
    <lineage>
        <taxon>Bacteria</taxon>
        <taxon>Pseudomonadati</taxon>
        <taxon>Verrucomicrobiota</taxon>
        <taxon>Opitutia</taxon>
        <taxon>Puniceicoccales</taxon>
        <taxon>Pelagicoccaceae</taxon>
        <taxon>Pelagicoccus</taxon>
    </lineage>
</organism>
<accession>A0A7X1B366</accession>
<dbReference type="RefSeq" id="WP_185658677.1">
    <property type="nucleotide sequence ID" value="NZ_CAWPOO010000001.1"/>
</dbReference>
<dbReference type="Proteomes" id="UP000526501">
    <property type="component" value="Unassembled WGS sequence"/>
</dbReference>
<protein>
    <submittedName>
        <fullName evidence="2">Uncharacterized protein</fullName>
    </submittedName>
</protein>